<sequence length="75" mass="8404">TEKIDRGVKEKAKRLNRIATILKDIAQSRLKSAADEHWSDGALERLCKIGFSTCTPVILSSHGRERGVSRVQHCM</sequence>
<keyword evidence="2" id="KW-1185">Reference proteome</keyword>
<proteinExistence type="predicted"/>
<dbReference type="GO" id="GO:0009507">
    <property type="term" value="C:chloroplast"/>
    <property type="evidence" value="ECO:0007669"/>
    <property type="project" value="TreeGrafter"/>
</dbReference>
<reference evidence="1 2" key="1">
    <citation type="journal article" date="2018" name="Front. Plant Sci.">
        <title>Red Clover (Trifolium pratense) and Zigzag Clover (T. medium) - A Picture of Genomic Similarities and Differences.</title>
        <authorList>
            <person name="Dluhosova J."/>
            <person name="Istvanek J."/>
            <person name="Nedelnik J."/>
            <person name="Repkova J."/>
        </authorList>
    </citation>
    <scope>NUCLEOTIDE SEQUENCE [LARGE SCALE GENOMIC DNA]</scope>
    <source>
        <strain evidence="2">cv. 10/8</strain>
        <tissue evidence="1">Leaf</tissue>
    </source>
</reference>
<comment type="caution">
    <text evidence="1">The sequence shown here is derived from an EMBL/GenBank/DDBJ whole genome shotgun (WGS) entry which is preliminary data.</text>
</comment>
<organism evidence="1 2">
    <name type="scientific">Trifolium medium</name>
    <dbReference type="NCBI Taxonomy" id="97028"/>
    <lineage>
        <taxon>Eukaryota</taxon>
        <taxon>Viridiplantae</taxon>
        <taxon>Streptophyta</taxon>
        <taxon>Embryophyta</taxon>
        <taxon>Tracheophyta</taxon>
        <taxon>Spermatophyta</taxon>
        <taxon>Magnoliopsida</taxon>
        <taxon>eudicotyledons</taxon>
        <taxon>Gunneridae</taxon>
        <taxon>Pentapetalae</taxon>
        <taxon>rosids</taxon>
        <taxon>fabids</taxon>
        <taxon>Fabales</taxon>
        <taxon>Fabaceae</taxon>
        <taxon>Papilionoideae</taxon>
        <taxon>50 kb inversion clade</taxon>
        <taxon>NPAAA clade</taxon>
        <taxon>Hologalegina</taxon>
        <taxon>IRL clade</taxon>
        <taxon>Trifolieae</taxon>
        <taxon>Trifolium</taxon>
    </lineage>
</organism>
<dbReference type="EMBL" id="LXQA010093601">
    <property type="protein sequence ID" value="MCI14740.1"/>
    <property type="molecule type" value="Genomic_DNA"/>
</dbReference>
<accession>A0A392PTF9</accession>
<feature type="non-terminal residue" evidence="1">
    <location>
        <position position="1"/>
    </location>
</feature>
<dbReference type="AlphaFoldDB" id="A0A392PTF9"/>
<dbReference type="GO" id="GO:0010150">
    <property type="term" value="P:leaf senescence"/>
    <property type="evidence" value="ECO:0007669"/>
    <property type="project" value="InterPro"/>
</dbReference>
<dbReference type="PANTHER" id="PTHR36725">
    <property type="entry name" value="SENESCENCE-ASSOCIATED PROTEIN AAF, CHLOROLPLASTIC"/>
    <property type="match status" value="1"/>
</dbReference>
<evidence type="ECO:0000313" key="2">
    <source>
        <dbReference type="Proteomes" id="UP000265520"/>
    </source>
</evidence>
<dbReference type="PANTHER" id="PTHR36725:SF1">
    <property type="entry name" value="SENESCENCE-ASSOCIATED PROTEIN AAF, CHLOROLPLASTIC"/>
    <property type="match status" value="1"/>
</dbReference>
<evidence type="ECO:0000313" key="1">
    <source>
        <dbReference type="EMBL" id="MCI14740.1"/>
    </source>
</evidence>
<dbReference type="InterPro" id="IPR044973">
    <property type="entry name" value="AAF-like"/>
</dbReference>
<protein>
    <submittedName>
        <fullName evidence="1">Senescence-associated family protein</fullName>
    </submittedName>
</protein>
<name>A0A392PTF9_9FABA</name>
<dbReference type="Proteomes" id="UP000265520">
    <property type="component" value="Unassembled WGS sequence"/>
</dbReference>
<dbReference type="GO" id="GO:0034599">
    <property type="term" value="P:cellular response to oxidative stress"/>
    <property type="evidence" value="ECO:0007669"/>
    <property type="project" value="TreeGrafter"/>
</dbReference>